<dbReference type="EMBL" id="BGPR01045203">
    <property type="protein sequence ID" value="GBO22067.1"/>
    <property type="molecule type" value="Genomic_DNA"/>
</dbReference>
<dbReference type="Proteomes" id="UP000499080">
    <property type="component" value="Unassembled WGS sequence"/>
</dbReference>
<comment type="caution">
    <text evidence="1">The sequence shown here is derived from an EMBL/GenBank/DDBJ whole genome shotgun (WGS) entry which is preliminary data.</text>
</comment>
<keyword evidence="2" id="KW-1185">Reference proteome</keyword>
<evidence type="ECO:0000313" key="2">
    <source>
        <dbReference type="Proteomes" id="UP000499080"/>
    </source>
</evidence>
<accession>A0A4Y2VEA3</accession>
<protein>
    <submittedName>
        <fullName evidence="1">Uncharacterized protein</fullName>
    </submittedName>
</protein>
<proteinExistence type="predicted"/>
<name>A0A4Y2VEA3_ARAVE</name>
<organism evidence="1 2">
    <name type="scientific">Araneus ventricosus</name>
    <name type="common">Orbweaver spider</name>
    <name type="synonym">Epeira ventricosa</name>
    <dbReference type="NCBI Taxonomy" id="182803"/>
    <lineage>
        <taxon>Eukaryota</taxon>
        <taxon>Metazoa</taxon>
        <taxon>Ecdysozoa</taxon>
        <taxon>Arthropoda</taxon>
        <taxon>Chelicerata</taxon>
        <taxon>Arachnida</taxon>
        <taxon>Araneae</taxon>
        <taxon>Araneomorphae</taxon>
        <taxon>Entelegynae</taxon>
        <taxon>Araneoidea</taxon>
        <taxon>Araneidae</taxon>
        <taxon>Araneus</taxon>
    </lineage>
</organism>
<dbReference type="AlphaFoldDB" id="A0A4Y2VEA3"/>
<sequence length="171" mass="19355">MTIDSALRARIKTVHLTQFMGLELGQTKPGENLPEREPEGQIALAGYKTAGYDFPFSIAENSRMRSLETLIQTDWDTLPYLLAYRAQTMSDRMPFNEYAFGEHYGASTISLFGHLSDTPSWNEYLNNLEAFGKYIRLPEAIKLASEQAKEDSLRFPEQPIILGRGDQSLDV</sequence>
<evidence type="ECO:0000313" key="1">
    <source>
        <dbReference type="EMBL" id="GBO22067.1"/>
    </source>
</evidence>
<reference evidence="1 2" key="1">
    <citation type="journal article" date="2019" name="Sci. Rep.">
        <title>Orb-weaving spider Araneus ventricosus genome elucidates the spidroin gene catalogue.</title>
        <authorList>
            <person name="Kono N."/>
            <person name="Nakamura H."/>
            <person name="Ohtoshi R."/>
            <person name="Moran D.A.P."/>
            <person name="Shinohara A."/>
            <person name="Yoshida Y."/>
            <person name="Fujiwara M."/>
            <person name="Mori M."/>
            <person name="Tomita M."/>
            <person name="Arakawa K."/>
        </authorList>
    </citation>
    <scope>NUCLEOTIDE SEQUENCE [LARGE SCALE GENOMIC DNA]</scope>
</reference>
<gene>
    <name evidence="1" type="ORF">AVEN_150616_1</name>
</gene>